<comment type="caution">
    <text evidence="9">The sequence shown here is derived from an EMBL/GenBank/DDBJ whole genome shotgun (WGS) entry which is preliminary data.</text>
</comment>
<dbReference type="Pfam" id="PF00931">
    <property type="entry name" value="NB-ARC"/>
    <property type="match status" value="1"/>
</dbReference>
<evidence type="ECO:0000259" key="8">
    <source>
        <dbReference type="PROSITE" id="PS51755"/>
    </source>
</evidence>
<comment type="similarity">
    <text evidence="1">Belongs to the AfsR/DnrI/RedD regulatory family.</text>
</comment>
<dbReference type="SMART" id="SM00862">
    <property type="entry name" value="Trans_reg_C"/>
    <property type="match status" value="1"/>
</dbReference>
<dbReference type="InterPro" id="IPR019734">
    <property type="entry name" value="TPR_rpt"/>
</dbReference>
<dbReference type="Gene3D" id="1.10.10.10">
    <property type="entry name" value="Winged helix-like DNA-binding domain superfamily/Winged helix DNA-binding domain"/>
    <property type="match status" value="2"/>
</dbReference>
<dbReference type="PROSITE" id="PS50005">
    <property type="entry name" value="TPR"/>
    <property type="match status" value="1"/>
</dbReference>
<dbReference type="InterPro" id="IPR027417">
    <property type="entry name" value="P-loop_NTPase"/>
</dbReference>
<accession>A0ABV7Y6H5</accession>
<proteinExistence type="inferred from homology"/>
<name>A0ABV7Y6H5_9ACTN</name>
<keyword evidence="2" id="KW-0805">Transcription regulation</keyword>
<dbReference type="SMART" id="SM01043">
    <property type="entry name" value="BTAD"/>
    <property type="match status" value="1"/>
</dbReference>
<organism evidence="9 10">
    <name type="scientific">Tenggerimyces flavus</name>
    <dbReference type="NCBI Taxonomy" id="1708749"/>
    <lineage>
        <taxon>Bacteria</taxon>
        <taxon>Bacillati</taxon>
        <taxon>Actinomycetota</taxon>
        <taxon>Actinomycetes</taxon>
        <taxon>Propionibacteriales</taxon>
        <taxon>Nocardioidaceae</taxon>
        <taxon>Tenggerimyces</taxon>
    </lineage>
</organism>
<dbReference type="Gene3D" id="1.25.40.10">
    <property type="entry name" value="Tetratricopeptide repeat domain"/>
    <property type="match status" value="3"/>
</dbReference>
<dbReference type="Pfam" id="PF13181">
    <property type="entry name" value="TPR_8"/>
    <property type="match status" value="1"/>
</dbReference>
<dbReference type="CDD" id="cd15831">
    <property type="entry name" value="BTAD"/>
    <property type="match status" value="1"/>
</dbReference>
<dbReference type="Pfam" id="PF03704">
    <property type="entry name" value="BTAD"/>
    <property type="match status" value="1"/>
</dbReference>
<evidence type="ECO:0000313" key="10">
    <source>
        <dbReference type="Proteomes" id="UP001595699"/>
    </source>
</evidence>
<dbReference type="Proteomes" id="UP001595699">
    <property type="component" value="Unassembled WGS sequence"/>
</dbReference>
<dbReference type="InterPro" id="IPR051677">
    <property type="entry name" value="AfsR-DnrI-RedD_regulator"/>
</dbReference>
<evidence type="ECO:0000256" key="5">
    <source>
        <dbReference type="PROSITE-ProRule" id="PRU00339"/>
    </source>
</evidence>
<dbReference type="PANTHER" id="PTHR35807:SF1">
    <property type="entry name" value="TRANSCRIPTIONAL REGULATOR REDD"/>
    <property type="match status" value="1"/>
</dbReference>
<dbReference type="PROSITE" id="PS51755">
    <property type="entry name" value="OMPR_PHOB"/>
    <property type="match status" value="1"/>
</dbReference>
<dbReference type="PRINTS" id="PR00364">
    <property type="entry name" value="DISEASERSIST"/>
</dbReference>
<dbReference type="RefSeq" id="WP_205117124.1">
    <property type="nucleotide sequence ID" value="NZ_JAFBCM010000001.1"/>
</dbReference>
<feature type="repeat" description="TPR" evidence="5">
    <location>
        <begin position="710"/>
        <end position="743"/>
    </location>
</feature>
<dbReference type="SMART" id="SM00028">
    <property type="entry name" value="TPR"/>
    <property type="match status" value="8"/>
</dbReference>
<dbReference type="EMBL" id="JBHRZH010000006">
    <property type="protein sequence ID" value="MFC3760886.1"/>
    <property type="molecule type" value="Genomic_DNA"/>
</dbReference>
<dbReference type="InterPro" id="IPR011990">
    <property type="entry name" value="TPR-like_helical_dom_sf"/>
</dbReference>
<keyword evidence="10" id="KW-1185">Reference proteome</keyword>
<evidence type="ECO:0000256" key="4">
    <source>
        <dbReference type="ARBA" id="ARBA00023163"/>
    </source>
</evidence>
<feature type="region of interest" description="Disordered" evidence="7">
    <location>
        <begin position="240"/>
        <end position="270"/>
    </location>
</feature>
<gene>
    <name evidence="9" type="ORF">ACFOUW_08545</name>
</gene>
<evidence type="ECO:0000256" key="2">
    <source>
        <dbReference type="ARBA" id="ARBA00023015"/>
    </source>
</evidence>
<protein>
    <submittedName>
        <fullName evidence="9">BTAD domain-containing putative transcriptional regulator</fullName>
    </submittedName>
</protein>
<reference evidence="10" key="1">
    <citation type="journal article" date="2019" name="Int. J. Syst. Evol. Microbiol.">
        <title>The Global Catalogue of Microorganisms (GCM) 10K type strain sequencing project: providing services to taxonomists for standard genome sequencing and annotation.</title>
        <authorList>
            <consortium name="The Broad Institute Genomics Platform"/>
            <consortium name="The Broad Institute Genome Sequencing Center for Infectious Disease"/>
            <person name="Wu L."/>
            <person name="Ma J."/>
        </authorList>
    </citation>
    <scope>NUCLEOTIDE SEQUENCE [LARGE SCALE GENOMIC DNA]</scope>
    <source>
        <strain evidence="10">CGMCC 4.7241</strain>
    </source>
</reference>
<feature type="domain" description="OmpR/PhoB-type" evidence="8">
    <location>
        <begin position="1"/>
        <end position="86"/>
    </location>
</feature>
<evidence type="ECO:0000256" key="6">
    <source>
        <dbReference type="PROSITE-ProRule" id="PRU01091"/>
    </source>
</evidence>
<dbReference type="InterPro" id="IPR002182">
    <property type="entry name" value="NB-ARC"/>
</dbReference>
<dbReference type="InterPro" id="IPR036388">
    <property type="entry name" value="WH-like_DNA-bd_sf"/>
</dbReference>
<dbReference type="Pfam" id="PF00486">
    <property type="entry name" value="Trans_reg_C"/>
    <property type="match status" value="1"/>
</dbReference>
<dbReference type="InterPro" id="IPR001867">
    <property type="entry name" value="OmpR/PhoB-type_DNA-bd"/>
</dbReference>
<keyword evidence="5" id="KW-0802">TPR repeat</keyword>
<evidence type="ECO:0000256" key="3">
    <source>
        <dbReference type="ARBA" id="ARBA00023125"/>
    </source>
</evidence>
<dbReference type="SUPFAM" id="SSF46894">
    <property type="entry name" value="C-terminal effector domain of the bipartite response regulators"/>
    <property type="match status" value="1"/>
</dbReference>
<evidence type="ECO:0000256" key="7">
    <source>
        <dbReference type="SAM" id="MobiDB-lite"/>
    </source>
</evidence>
<dbReference type="SUPFAM" id="SSF52540">
    <property type="entry name" value="P-loop containing nucleoside triphosphate hydrolases"/>
    <property type="match status" value="1"/>
</dbReference>
<sequence length="1078" mass="116243">MDENERQVSIGGPQQRGLLAVLLLNANRVVSAERLVEYLWGEQPPQTARGLLQGCVAGLRRVLKTTDAFGARQPLVSRAPGYLIEVRAGELDLVSFEELVAKAAAVADDSVAGLEERSALLTRALELWRGPVVDGINLDPVRVEGAHLEERRLAALEERIEVDLRLDRHAALIGELRGHVRTHPLRERFWALLIRALAAAGRQADALAAYAELRENLVDELGMEPSATVQELHRQLLAGPPATAAARPRRDEQPRGTVPAQLPAPTSAFTGRSDALRTLDELLSDTDDAVAIGVISGTPGVGKTTLAVHWAHRVRDRFQDGQLYVNLRGFETAPPLRPIDALAGFLRALGVRPNQVPVDVDQAAALYRSLLAGKRVLVVLDNARSAEQVRPLLPGNPGCAVVVTSRQRLGGLIAREGGHLVSLDVLSSDEAQELLAELLGPERLAVEPASAAELVQLCAKLPLALRISAAGLAVHPEQTIASYVDHLQSSGRLDALRLGDDEDVAVRGAFDLSYEGLDPQARKLFRLLGLVPGPDVTVEAAAALLDRKPSEARALMAQLATAHLVGQVDLGRYSFHDLLRLYAESRAVVEDSAEERAAAVERLYGWYLDAVGAAANLLYPLVLRLQVRESPRSTHADATAALSWLDAERTNLVAAVVHASARGVRPASAWLLADAIRGYFWLRRHSVDWLAVAQAAQALAEEAGDFHAQAAAHFSLGMAYLSLNQYAEAIEHQQRAFGLSRKANWQAGQVNALTNLGLVHFERGDLDVAAAHHVQALSINRRLGSVRGEGFNLKNLGHIALVRGELSQAREHLEQALRHHEKIDDLHGRAADHTHLGELHHRLGSLGSARSAFEEAIDLHRQVGNVNGEGGALGLLALLLSDLGVHDSALEHAERAVALVKGTSDRYTEAGLLNVLGTVRLRMDAAREALSQHLAARHLAAETSARYPETSSQLGLALAYQRLGDLKEGLAFGLQATTSAHHFGFAILEGDAHVVLGGIRLEAGEHEHAIAHGELASQLHTATGYRIGQVRALIVLGQALRGAGDRIAAAERWREAQALCEGLDLPEQLLLRDLRSAP</sequence>
<evidence type="ECO:0000256" key="1">
    <source>
        <dbReference type="ARBA" id="ARBA00005820"/>
    </source>
</evidence>
<dbReference type="Gene3D" id="3.40.50.300">
    <property type="entry name" value="P-loop containing nucleotide triphosphate hydrolases"/>
    <property type="match status" value="1"/>
</dbReference>
<keyword evidence="3 6" id="KW-0238">DNA-binding</keyword>
<dbReference type="InterPro" id="IPR016032">
    <property type="entry name" value="Sig_transdc_resp-reg_C-effctor"/>
</dbReference>
<dbReference type="SUPFAM" id="SSF48452">
    <property type="entry name" value="TPR-like"/>
    <property type="match status" value="3"/>
</dbReference>
<feature type="DNA-binding region" description="OmpR/PhoB-type" evidence="6">
    <location>
        <begin position="1"/>
        <end position="86"/>
    </location>
</feature>
<evidence type="ECO:0000313" key="9">
    <source>
        <dbReference type="EMBL" id="MFC3760886.1"/>
    </source>
</evidence>
<keyword evidence="4" id="KW-0804">Transcription</keyword>
<dbReference type="InterPro" id="IPR005158">
    <property type="entry name" value="BTAD"/>
</dbReference>
<dbReference type="PANTHER" id="PTHR35807">
    <property type="entry name" value="TRANSCRIPTIONAL REGULATOR REDD-RELATED"/>
    <property type="match status" value="1"/>
</dbReference>
<dbReference type="Pfam" id="PF13424">
    <property type="entry name" value="TPR_12"/>
    <property type="match status" value="1"/>
</dbReference>